<evidence type="ECO:0000259" key="4">
    <source>
        <dbReference type="Pfam" id="PF24481"/>
    </source>
</evidence>
<comment type="caution">
    <text evidence="5">The sequence shown here is derived from an EMBL/GenBank/DDBJ whole genome shotgun (WGS) entry which is preliminary data.</text>
</comment>
<dbReference type="InterPro" id="IPR052376">
    <property type="entry name" value="Oxidative_Scav/Glycosyltrans"/>
</dbReference>
<evidence type="ECO:0000256" key="1">
    <source>
        <dbReference type="SAM" id="Coils"/>
    </source>
</evidence>
<feature type="domain" description="C4-type zinc ribbon" evidence="3">
    <location>
        <begin position="206"/>
        <end position="236"/>
    </location>
</feature>
<proteinExistence type="predicted"/>
<protein>
    <recommendedName>
        <fullName evidence="7">C4-type zinc ribbon domain-containing protein</fullName>
    </recommendedName>
</protein>
<feature type="region of interest" description="Disordered" evidence="2">
    <location>
        <begin position="239"/>
        <end position="268"/>
    </location>
</feature>
<dbReference type="Proteomes" id="UP000772618">
    <property type="component" value="Unassembled WGS sequence"/>
</dbReference>
<evidence type="ECO:0000259" key="3">
    <source>
        <dbReference type="Pfam" id="PF02591"/>
    </source>
</evidence>
<evidence type="ECO:0008006" key="7">
    <source>
        <dbReference type="Google" id="ProtNLM"/>
    </source>
</evidence>
<keyword evidence="6" id="KW-1185">Reference proteome</keyword>
<name>A0ABS5VM84_9BACT</name>
<accession>A0ABS5VM84</accession>
<keyword evidence="1" id="KW-0175">Coiled coil</keyword>
<dbReference type="PANTHER" id="PTHR39082:SF1">
    <property type="entry name" value="SCAVENGER RECEPTOR CLASS A MEMBER 3"/>
    <property type="match status" value="1"/>
</dbReference>
<dbReference type="PANTHER" id="PTHR39082">
    <property type="entry name" value="PHOSPHOLIPASE C-BETA-2-RELATED"/>
    <property type="match status" value="1"/>
</dbReference>
<evidence type="ECO:0000313" key="6">
    <source>
        <dbReference type="Proteomes" id="UP000772618"/>
    </source>
</evidence>
<evidence type="ECO:0000256" key="2">
    <source>
        <dbReference type="SAM" id="MobiDB-lite"/>
    </source>
</evidence>
<gene>
    <name evidence="5" type="ORF">KK060_04700</name>
</gene>
<dbReference type="EMBL" id="JAHESD010000006">
    <property type="protein sequence ID" value="MBT1702567.1"/>
    <property type="molecule type" value="Genomic_DNA"/>
</dbReference>
<dbReference type="Gene3D" id="1.10.287.1490">
    <property type="match status" value="1"/>
</dbReference>
<dbReference type="Pfam" id="PF02591">
    <property type="entry name" value="Zn_ribbon_9"/>
    <property type="match status" value="1"/>
</dbReference>
<organism evidence="5 6">
    <name type="scientific">Chryseosolibacter indicus</name>
    <dbReference type="NCBI Taxonomy" id="2782351"/>
    <lineage>
        <taxon>Bacteria</taxon>
        <taxon>Pseudomonadati</taxon>
        <taxon>Bacteroidota</taxon>
        <taxon>Cytophagia</taxon>
        <taxon>Cytophagales</taxon>
        <taxon>Chryseotaleaceae</taxon>
        <taxon>Chryseosolibacter</taxon>
    </lineage>
</organism>
<dbReference type="InterPro" id="IPR003743">
    <property type="entry name" value="Zf-RING_7"/>
</dbReference>
<reference evidence="5 6" key="1">
    <citation type="submission" date="2021-05" db="EMBL/GenBank/DDBJ databases">
        <title>A Polyphasic approach of four new species of the genus Ohtaekwangia: Ohtaekwangia histidinii sp. nov., Ohtaekwangia cretensis sp. nov., Ohtaekwangia indiensis sp. nov., Ohtaekwangia reichenbachii sp. nov. from diverse environment.</title>
        <authorList>
            <person name="Octaviana S."/>
        </authorList>
    </citation>
    <scope>NUCLEOTIDE SEQUENCE [LARGE SCALE GENOMIC DNA]</scope>
    <source>
        <strain evidence="5 6">PWU20</strain>
    </source>
</reference>
<dbReference type="InterPro" id="IPR056003">
    <property type="entry name" value="CT398_CC_hairpin"/>
</dbReference>
<feature type="coiled-coil region" evidence="1">
    <location>
        <begin position="37"/>
        <end position="175"/>
    </location>
</feature>
<feature type="domain" description="CT398-like coiled coil hairpin" evidence="4">
    <location>
        <begin position="16"/>
        <end position="190"/>
    </location>
</feature>
<dbReference type="Pfam" id="PF24481">
    <property type="entry name" value="CT398_CC"/>
    <property type="match status" value="1"/>
</dbReference>
<evidence type="ECO:0000313" key="5">
    <source>
        <dbReference type="EMBL" id="MBT1702567.1"/>
    </source>
</evidence>
<sequence>MENQTIAQKLEALVKLQSIDSKIDEIKKLRGDLPDEVQDLEDEIEGYNTRLHRFEAEQKDLEENIKKHKEGIKEAEKLIKKYTEQQKNVRNNREFDAITKEIELQELEIQICEKRIKEAKDQIQAKKDEIEKTNALISERGDHLDNKKKELQGIMSESEEEEKRLLSEREKATKKIEDKLLKYYERLRGSLSNGLAVVRVVRGAAEGCNIVIPPQKIAEIREKKRIVIDEHSGRILADVDVDSLDEGDKPKANKTVAPPTTSRRKKVE</sequence>
<dbReference type="RefSeq" id="WP_254152535.1">
    <property type="nucleotide sequence ID" value="NZ_JAHESD010000006.1"/>
</dbReference>